<comment type="caution">
    <text evidence="1">The sequence shown here is derived from an EMBL/GenBank/DDBJ whole genome shotgun (WGS) entry which is preliminary data.</text>
</comment>
<evidence type="ECO:0000313" key="1">
    <source>
        <dbReference type="EMBL" id="CAG8900184.1"/>
    </source>
</evidence>
<name>A0A9W4KDF8_9EURO</name>
<organism evidence="1 2">
    <name type="scientific">Penicillium egyptiacum</name>
    <dbReference type="NCBI Taxonomy" id="1303716"/>
    <lineage>
        <taxon>Eukaryota</taxon>
        <taxon>Fungi</taxon>
        <taxon>Dikarya</taxon>
        <taxon>Ascomycota</taxon>
        <taxon>Pezizomycotina</taxon>
        <taxon>Eurotiomycetes</taxon>
        <taxon>Eurotiomycetidae</taxon>
        <taxon>Eurotiales</taxon>
        <taxon>Aspergillaceae</taxon>
        <taxon>Penicillium</taxon>
    </lineage>
</organism>
<dbReference type="AlphaFoldDB" id="A0A9W4KDF8"/>
<dbReference type="Proteomes" id="UP001154252">
    <property type="component" value="Unassembled WGS sequence"/>
</dbReference>
<dbReference type="EMBL" id="CAJVRC010000866">
    <property type="protein sequence ID" value="CAG8900184.1"/>
    <property type="molecule type" value="Genomic_DNA"/>
</dbReference>
<accession>A0A9W4KDF8</accession>
<protein>
    <submittedName>
        <fullName evidence="1">Uncharacterized protein</fullName>
    </submittedName>
</protein>
<keyword evidence="2" id="KW-1185">Reference proteome</keyword>
<reference evidence="1" key="1">
    <citation type="submission" date="2021-07" db="EMBL/GenBank/DDBJ databases">
        <authorList>
            <person name="Branca A.L. A."/>
        </authorList>
    </citation>
    <scope>NUCLEOTIDE SEQUENCE</scope>
</reference>
<proteinExistence type="predicted"/>
<gene>
    <name evidence="1" type="ORF">PEGY_LOCUS6072</name>
</gene>
<evidence type="ECO:0000313" key="2">
    <source>
        <dbReference type="Proteomes" id="UP001154252"/>
    </source>
</evidence>
<sequence length="318" mass="34741">MSENPEDTRIGPALPLYCARHNQETLIEILKDWNTISDGCNKPCGKDLPCGHPCPRKCHGSEHDWVSCKQRCREIRDCCNTPCICVCSPPHAHDCFCGMGKDSKTQVFDAGSDWDDFDGDDDEQKIGPITRARALNLKSTSTAEDAMRCAEGVRRWQAFAEGGAVLDDYRRAGLIVRANGPQKDTTPVKQNVAGPVEGTLINFDDDDGQAEASGAGEDQPVASAKGWMVTYDGAGDRLAEAMSEVVDTLRNPLDEELMTFDTDGSHCVAGERPKEYLLPELVKDDDNLPGGWSLDISLNSRVEEVEIPPAEGKLIELS</sequence>
<dbReference type="CDD" id="cd06008">
    <property type="entry name" value="NF-X1-zinc-finger"/>
    <property type="match status" value="1"/>
</dbReference>
<dbReference type="OrthoDB" id="10310588at2759"/>